<gene>
    <name evidence="1" type="ORF">Q3M24_08370</name>
</gene>
<sequence length="112" mass="12561">MTYKRFDVVVVPFPFTDRQSEKRRPALVLSDADSFNDPTENCVLAMITSSKNTDWPLDVPIGSISEAGLPAPSKVRMKMFTLDSRLIIRKTGALSTKDQERVRQSLEALFGL</sequence>
<reference evidence="1" key="2">
    <citation type="submission" date="2024-06" db="EMBL/GenBank/DDBJ databases">
        <authorList>
            <person name="Plum-Jensen L.E."/>
            <person name="Schramm A."/>
            <person name="Marshall I.P.G."/>
        </authorList>
    </citation>
    <scope>NUCLEOTIDE SEQUENCE</scope>
    <source>
        <strain evidence="1">Rat1</strain>
    </source>
</reference>
<dbReference type="GO" id="GO:0016787">
    <property type="term" value="F:hydrolase activity"/>
    <property type="evidence" value="ECO:0007669"/>
    <property type="project" value="UniProtKB-KW"/>
</dbReference>
<dbReference type="Pfam" id="PF02452">
    <property type="entry name" value="PemK_toxin"/>
    <property type="match status" value="1"/>
</dbReference>
<dbReference type="GO" id="GO:0003677">
    <property type="term" value="F:DNA binding"/>
    <property type="evidence" value="ECO:0007669"/>
    <property type="project" value="InterPro"/>
</dbReference>
<dbReference type="InterPro" id="IPR011067">
    <property type="entry name" value="Plasmid_toxin/cell-grow_inhib"/>
</dbReference>
<dbReference type="AlphaFoldDB" id="A0AAU8LZQ4"/>
<dbReference type="InterPro" id="IPR003477">
    <property type="entry name" value="PemK-like"/>
</dbReference>
<dbReference type="Gene3D" id="2.30.30.110">
    <property type="match status" value="1"/>
</dbReference>
<evidence type="ECO:0000313" key="1">
    <source>
        <dbReference type="EMBL" id="XCN74743.1"/>
    </source>
</evidence>
<reference evidence="1" key="1">
    <citation type="journal article" date="2024" name="Syst. Appl. Microbiol.">
        <title>First single-strain enrichments of Electrothrix cable bacteria, description of E. aestuarii sp. nov. and E. rattekaaiensis sp. nov., and proposal of a cable bacteria taxonomy following the rules of the SeqCode.</title>
        <authorList>
            <person name="Plum-Jensen L.E."/>
            <person name="Schramm A."/>
            <person name="Marshall I.P.G."/>
        </authorList>
    </citation>
    <scope>NUCLEOTIDE SEQUENCE</scope>
    <source>
        <strain evidence="1">Rat1</strain>
    </source>
</reference>
<dbReference type="KEGG" id="eaj:Q3M24_08370"/>
<protein>
    <submittedName>
        <fullName evidence="1">Type II toxin-antitoxin system PemK/MazF family toxin</fullName>
        <ecNumber evidence="1">3.1.-.-</ecNumber>
    </submittedName>
</protein>
<dbReference type="SUPFAM" id="SSF50118">
    <property type="entry name" value="Cell growth inhibitor/plasmid maintenance toxic component"/>
    <property type="match status" value="1"/>
</dbReference>
<dbReference type="EMBL" id="CP159373">
    <property type="protein sequence ID" value="XCN74743.1"/>
    <property type="molecule type" value="Genomic_DNA"/>
</dbReference>
<accession>A0AAU8LZQ4</accession>
<name>A0AAU8LZQ4_9BACT</name>
<dbReference type="EC" id="3.1.-.-" evidence="1"/>
<organism evidence="1">
    <name type="scientific">Candidatus Electrothrix aestuarii</name>
    <dbReference type="NCBI Taxonomy" id="3062594"/>
    <lineage>
        <taxon>Bacteria</taxon>
        <taxon>Pseudomonadati</taxon>
        <taxon>Thermodesulfobacteriota</taxon>
        <taxon>Desulfobulbia</taxon>
        <taxon>Desulfobulbales</taxon>
        <taxon>Desulfobulbaceae</taxon>
        <taxon>Candidatus Electrothrix</taxon>
    </lineage>
</organism>
<proteinExistence type="predicted"/>
<keyword evidence="1" id="KW-0378">Hydrolase</keyword>